<dbReference type="Pfam" id="PF13622">
    <property type="entry name" value="4HBT_3"/>
    <property type="match status" value="1"/>
</dbReference>
<dbReference type="Gene3D" id="2.40.160.210">
    <property type="entry name" value="Acyl-CoA thioesterase, double hotdog domain"/>
    <property type="match status" value="1"/>
</dbReference>
<name>A0A2D2B022_9CAUL</name>
<proteinExistence type="predicted"/>
<dbReference type="InterPro" id="IPR029069">
    <property type="entry name" value="HotDog_dom_sf"/>
</dbReference>
<evidence type="ECO:0000313" key="3">
    <source>
        <dbReference type="EMBL" id="ATQ43609.1"/>
    </source>
</evidence>
<dbReference type="OrthoDB" id="4370297at2"/>
<dbReference type="InterPro" id="IPR049449">
    <property type="entry name" value="TesB_ACOT8-like_N"/>
</dbReference>
<dbReference type="Proteomes" id="UP000228945">
    <property type="component" value="Chromosome"/>
</dbReference>
<gene>
    <name evidence="3" type="ORF">CSW64_14995</name>
</gene>
<keyword evidence="4" id="KW-1185">Reference proteome</keyword>
<dbReference type="SUPFAM" id="SSF54637">
    <property type="entry name" value="Thioesterase/thiol ester dehydrase-isomerase"/>
    <property type="match status" value="2"/>
</dbReference>
<dbReference type="AlphaFoldDB" id="A0A2D2B022"/>
<organism evidence="3 4">
    <name type="scientific">Caulobacter mirabilis</name>
    <dbReference type="NCBI Taxonomy" id="69666"/>
    <lineage>
        <taxon>Bacteria</taxon>
        <taxon>Pseudomonadati</taxon>
        <taxon>Pseudomonadota</taxon>
        <taxon>Alphaproteobacteria</taxon>
        <taxon>Caulobacterales</taxon>
        <taxon>Caulobacteraceae</taxon>
        <taxon>Caulobacter</taxon>
    </lineage>
</organism>
<feature type="domain" description="Acyl-CoA thioesterase-like C-terminal" evidence="2">
    <location>
        <begin position="129"/>
        <end position="269"/>
    </location>
</feature>
<evidence type="ECO:0000259" key="1">
    <source>
        <dbReference type="Pfam" id="PF13622"/>
    </source>
</evidence>
<dbReference type="InterPro" id="IPR049450">
    <property type="entry name" value="ACOT8-like_C"/>
</dbReference>
<feature type="domain" description="Acyl-CoA thioesterase-like N-terminal HotDog" evidence="1">
    <location>
        <begin position="33"/>
        <end position="109"/>
    </location>
</feature>
<dbReference type="KEGG" id="cmb:CSW64_14995"/>
<protein>
    <submittedName>
        <fullName evidence="3">Acyl-CoA thioesterase</fullName>
    </submittedName>
</protein>
<dbReference type="EMBL" id="CP024201">
    <property type="protein sequence ID" value="ATQ43609.1"/>
    <property type="molecule type" value="Genomic_DNA"/>
</dbReference>
<dbReference type="RefSeq" id="WP_099622858.1">
    <property type="nucleotide sequence ID" value="NZ_CP024201.1"/>
</dbReference>
<dbReference type="InterPro" id="IPR042171">
    <property type="entry name" value="Acyl-CoA_hotdog"/>
</dbReference>
<reference evidence="3 4" key="1">
    <citation type="submission" date="2017-10" db="EMBL/GenBank/DDBJ databases">
        <title>Genome sequence of Caulobacter mirabilis FWC38.</title>
        <authorList>
            <person name="Fiebig A."/>
            <person name="Crosson S."/>
        </authorList>
    </citation>
    <scope>NUCLEOTIDE SEQUENCE [LARGE SCALE GENOMIC DNA]</scope>
    <source>
        <strain evidence="3 4">FWC 38</strain>
    </source>
</reference>
<evidence type="ECO:0000259" key="2">
    <source>
        <dbReference type="Pfam" id="PF20789"/>
    </source>
</evidence>
<accession>A0A2D2B022</accession>
<dbReference type="Pfam" id="PF20789">
    <property type="entry name" value="4HBT_3C"/>
    <property type="match status" value="1"/>
</dbReference>
<evidence type="ECO:0000313" key="4">
    <source>
        <dbReference type="Proteomes" id="UP000228945"/>
    </source>
</evidence>
<sequence length="272" mass="29731">MTAALHPLDEATALTPIGERRALGRTNPLYRNMAGPFGGVTAAVLLRAVMDDPGRIGDPIALTVNFCAAVADGEFEVAWTETRAGKTVQHWNVELRQEGRIVTTGSVVCAVRRETWTHRPGVAPAVPPPEEVPPADTAGRLPWLERFDFRYVEGPPRFEEPAPETPRSPRSVIWLQDQPARPLDFVALAAIADAFIVRIIQVRGRPGPMGTVTLTTYFHAGQAALEEIGAAPVLGVADSKIFHDNFQDQDISLWTPDGRLLATGVQMAWFRE</sequence>